<dbReference type="EMBL" id="PP986817">
    <property type="protein sequence ID" value="XDI97879.1"/>
    <property type="molecule type" value="Genomic_DNA"/>
</dbReference>
<evidence type="ECO:0000313" key="1">
    <source>
        <dbReference type="EMBL" id="XDI97879.1"/>
    </source>
</evidence>
<protein>
    <submittedName>
        <fullName evidence="1">Lar-like restriction alleviation protein</fullName>
    </submittedName>
</protein>
<organism evidence="1">
    <name type="scientific">Pakpunavirus sp</name>
    <dbReference type="NCBI Taxonomy" id="2833053"/>
    <lineage>
        <taxon>Viruses</taxon>
        <taxon>Duplodnaviria</taxon>
        <taxon>Heunggongvirae</taxon>
        <taxon>Uroviricota</taxon>
        <taxon>Caudoviricetes</taxon>
        <taxon>Vandenendeviridae</taxon>
        <taxon>Skurskavirinae</taxon>
        <taxon>Pakpunavirus</taxon>
    </lineage>
</organism>
<dbReference type="Pfam" id="PF14354">
    <property type="entry name" value="Lar_restr_allev"/>
    <property type="match status" value="1"/>
</dbReference>
<accession>A0AB39C0M0</accession>
<proteinExistence type="predicted"/>
<sequence length="114" mass="12572">MTKQITIAPCPFCEGPPCVIAKDYMTGKEVEFDRPLDNYSEESYSAHVWCHECGAQGPQIDSCTLGIFEGLHDLTVMDVSRIAVERWNERGNKARGCYDGGAKDGLNLFPRAAA</sequence>
<name>A0AB39C0M0_9CAUD</name>
<reference evidence="1" key="1">
    <citation type="submission" date="2024-06" db="EMBL/GenBank/DDBJ databases">
        <authorList>
            <person name="Agudelo-Romero P."/>
            <person name="Caparros-Martin J.A."/>
            <person name="Sharma A."/>
            <person name="Saladie M."/>
            <person name="Stick S.M."/>
            <person name="O'Gara F."/>
        </authorList>
    </citation>
    <scope>NUCLEOTIDE SEQUENCE</scope>
    <source>
        <strain evidence="1">VContig3</strain>
    </source>
</reference>